<evidence type="ECO:0000256" key="1">
    <source>
        <dbReference type="SAM" id="MobiDB-lite"/>
    </source>
</evidence>
<dbReference type="EMBL" id="RCML01000093">
    <property type="protein sequence ID" value="KAG2991990.1"/>
    <property type="molecule type" value="Genomic_DNA"/>
</dbReference>
<dbReference type="EMBL" id="RCMK01000521">
    <property type="protein sequence ID" value="KAG2924050.1"/>
    <property type="molecule type" value="Genomic_DNA"/>
</dbReference>
<evidence type="ECO:0000313" key="5">
    <source>
        <dbReference type="EMBL" id="KAG3215211.1"/>
    </source>
</evidence>
<protein>
    <submittedName>
        <fullName evidence="2">Uncharacterized protein</fullName>
    </submittedName>
</protein>
<dbReference type="Proteomes" id="UP000697107">
    <property type="component" value="Unassembled WGS sequence"/>
</dbReference>
<dbReference type="Proteomes" id="UP000736787">
    <property type="component" value="Unassembled WGS sequence"/>
</dbReference>
<dbReference type="EMBL" id="RCMV01000574">
    <property type="protein sequence ID" value="KAG3215211.1"/>
    <property type="molecule type" value="Genomic_DNA"/>
</dbReference>
<evidence type="ECO:0000313" key="2">
    <source>
        <dbReference type="EMBL" id="KAG2852500.1"/>
    </source>
</evidence>
<evidence type="ECO:0000313" key="3">
    <source>
        <dbReference type="EMBL" id="KAG2924050.1"/>
    </source>
</evidence>
<evidence type="ECO:0000313" key="6">
    <source>
        <dbReference type="Proteomes" id="UP000735874"/>
    </source>
</evidence>
<dbReference type="EMBL" id="RCMG01000538">
    <property type="protein sequence ID" value="KAG2852500.1"/>
    <property type="molecule type" value="Genomic_DNA"/>
</dbReference>
<feature type="region of interest" description="Disordered" evidence="1">
    <location>
        <begin position="27"/>
        <end position="50"/>
    </location>
</feature>
<evidence type="ECO:0000313" key="4">
    <source>
        <dbReference type="EMBL" id="KAG2991990.1"/>
    </source>
</evidence>
<dbReference type="AlphaFoldDB" id="A0A8T0YV17"/>
<accession>A0A8T0YV17</accession>
<reference evidence="2" key="1">
    <citation type="submission" date="2018-10" db="EMBL/GenBank/DDBJ databases">
        <title>Effector identification in a new, highly contiguous assembly of the strawberry crown rot pathogen Phytophthora cactorum.</title>
        <authorList>
            <person name="Armitage A.D."/>
            <person name="Nellist C.F."/>
            <person name="Bates H."/>
            <person name="Vickerstaff R.J."/>
            <person name="Harrison R.J."/>
        </authorList>
    </citation>
    <scope>NUCLEOTIDE SEQUENCE</scope>
    <source>
        <strain evidence="2">15-7</strain>
        <strain evidence="3">4040</strain>
        <strain evidence="4">P415</strain>
        <strain evidence="5">P421</strain>
    </source>
</reference>
<dbReference type="Proteomes" id="UP000735874">
    <property type="component" value="Unassembled WGS sequence"/>
</dbReference>
<sequence>MWSYKLLPARRNFRESVSNAKLNKLGGGVQPCPLRSRNKPSGNVPVELNNRSVSAPIQKIAGQVKHRNNGKEYESVIVLGANVKLKRKGKRNGKRGKSAIAFFSCRTAPGCHRKNVKSGDGKIAIVTKKVEP</sequence>
<comment type="caution">
    <text evidence="2">The sequence shown here is derived from an EMBL/GenBank/DDBJ whole genome shotgun (WGS) entry which is preliminary data.</text>
</comment>
<gene>
    <name evidence="2" type="ORF">PC113_g14973</name>
    <name evidence="3" type="ORF">PC117_g15527</name>
    <name evidence="4" type="ORF">PC118_g4822</name>
    <name evidence="5" type="ORF">PC129_g13895</name>
</gene>
<organism evidence="2 6">
    <name type="scientific">Phytophthora cactorum</name>
    <dbReference type="NCBI Taxonomy" id="29920"/>
    <lineage>
        <taxon>Eukaryota</taxon>
        <taxon>Sar</taxon>
        <taxon>Stramenopiles</taxon>
        <taxon>Oomycota</taxon>
        <taxon>Peronosporomycetes</taxon>
        <taxon>Peronosporales</taxon>
        <taxon>Peronosporaceae</taxon>
        <taxon>Phytophthora</taxon>
    </lineage>
</organism>
<name>A0A8T0YV17_9STRA</name>
<dbReference type="VEuPathDB" id="FungiDB:PC110_g23484"/>
<dbReference type="Proteomes" id="UP000760860">
    <property type="component" value="Unassembled WGS sequence"/>
</dbReference>
<proteinExistence type="predicted"/>